<proteinExistence type="predicted"/>
<dbReference type="AlphaFoldDB" id="A0A1E5LBT6"/>
<dbReference type="InterPro" id="IPR025055">
    <property type="entry name" value="Ena_core"/>
</dbReference>
<dbReference type="RefSeq" id="WP_069718296.1">
    <property type="nucleotide sequence ID" value="NZ_MJEH01000055.1"/>
</dbReference>
<comment type="caution">
    <text evidence="2">The sequence shown here is derived from an EMBL/GenBank/DDBJ whole genome shotgun (WGS) entry which is preliminary data.</text>
</comment>
<protein>
    <submittedName>
        <fullName evidence="2">DUF3992 domain-containing protein</fullName>
    </submittedName>
</protein>
<sequence>MGSGCCPDRPIVKDELCSNWEADCVTGTDNDPVILWEADPDVIQPFGTVTILVENACRDVEIFVNDCERHDTPVVTIDEGQSFSKTFNNLTCVAVRCRQGDDPGTICCGKLCMTVHYKRC</sequence>
<evidence type="ECO:0000313" key="3">
    <source>
        <dbReference type="Proteomes" id="UP000095209"/>
    </source>
</evidence>
<name>A0A1E5LBT6_9BACI</name>
<evidence type="ECO:0000259" key="1">
    <source>
        <dbReference type="Pfam" id="PF13157"/>
    </source>
</evidence>
<dbReference type="Proteomes" id="UP000095209">
    <property type="component" value="Unassembled WGS sequence"/>
</dbReference>
<reference evidence="2 3" key="1">
    <citation type="submission" date="2016-08" db="EMBL/GenBank/DDBJ databases">
        <title>Genome of Bacillus solimangrovi GH2-4.</title>
        <authorList>
            <person name="Lim S."/>
            <person name="Kim B.-C."/>
        </authorList>
    </citation>
    <scope>NUCLEOTIDE SEQUENCE [LARGE SCALE GENOMIC DNA]</scope>
    <source>
        <strain evidence="2 3">GH2-4</strain>
    </source>
</reference>
<evidence type="ECO:0000313" key="2">
    <source>
        <dbReference type="EMBL" id="OEH91558.1"/>
    </source>
</evidence>
<accession>A0A1E5LBT6</accession>
<organism evidence="2 3">
    <name type="scientific">Bacillus solimangrovi</name>
    <dbReference type="NCBI Taxonomy" id="1305675"/>
    <lineage>
        <taxon>Bacteria</taxon>
        <taxon>Bacillati</taxon>
        <taxon>Bacillota</taxon>
        <taxon>Bacilli</taxon>
        <taxon>Bacillales</taxon>
        <taxon>Bacillaceae</taxon>
        <taxon>Bacillus</taxon>
    </lineage>
</organism>
<feature type="domain" description="Endospore appendages core" evidence="1">
    <location>
        <begin position="4"/>
        <end position="118"/>
    </location>
</feature>
<dbReference type="OrthoDB" id="2971064at2"/>
<dbReference type="EMBL" id="MJEH01000055">
    <property type="protein sequence ID" value="OEH91558.1"/>
    <property type="molecule type" value="Genomic_DNA"/>
</dbReference>
<keyword evidence="3" id="KW-1185">Reference proteome</keyword>
<gene>
    <name evidence="2" type="ORF">BFG57_04065</name>
</gene>
<dbReference type="Pfam" id="PF13157">
    <property type="entry name" value="Enas"/>
    <property type="match status" value="1"/>
</dbReference>